<feature type="signal peptide" evidence="2">
    <location>
        <begin position="1"/>
        <end position="25"/>
    </location>
</feature>
<sequence>MPRGRSRRTLRGPVALAVCTVLAGAAGLTACGDDGGDESGPSASPRPTAPERSNFSGEPPSPLASKASEAESAASEAAASAEASASRRAHDFEASVSADVERNRQEYRKALDSADGQGNAMKDVSLTGKPLAQTDNVRALVVHITNSTDQKASYAVQVDFSDADGKVVESTVVGARDLDPGERAQPLAISTKPPEPHLTAKIAKAQRY</sequence>
<protein>
    <recommendedName>
        <fullName evidence="5">Lipoprotein</fullName>
    </recommendedName>
</protein>
<name>A0A7H1BID3_9ACTN</name>
<proteinExistence type="predicted"/>
<evidence type="ECO:0000256" key="2">
    <source>
        <dbReference type="SAM" id="SignalP"/>
    </source>
</evidence>
<evidence type="ECO:0000256" key="1">
    <source>
        <dbReference type="SAM" id="MobiDB-lite"/>
    </source>
</evidence>
<keyword evidence="2" id="KW-0732">Signal</keyword>
<feature type="region of interest" description="Disordered" evidence="1">
    <location>
        <begin position="176"/>
        <end position="208"/>
    </location>
</feature>
<evidence type="ECO:0000313" key="4">
    <source>
        <dbReference type="Proteomes" id="UP000516428"/>
    </source>
</evidence>
<dbReference type="PROSITE" id="PS51257">
    <property type="entry name" value="PROKAR_LIPOPROTEIN"/>
    <property type="match status" value="1"/>
</dbReference>
<accession>A0A7H1BID3</accession>
<dbReference type="EMBL" id="CP061281">
    <property type="protein sequence ID" value="QNS08488.1"/>
    <property type="molecule type" value="Genomic_DNA"/>
</dbReference>
<dbReference type="AlphaFoldDB" id="A0A7H1BID3"/>
<dbReference type="InterPro" id="IPR047676">
    <property type="entry name" value="FxLYD_dom"/>
</dbReference>
<dbReference type="KEGG" id="sxn:IAG42_02545"/>
<dbReference type="Proteomes" id="UP000516428">
    <property type="component" value="Chromosome"/>
</dbReference>
<evidence type="ECO:0000313" key="3">
    <source>
        <dbReference type="EMBL" id="QNS08488.1"/>
    </source>
</evidence>
<evidence type="ECO:0008006" key="5">
    <source>
        <dbReference type="Google" id="ProtNLM"/>
    </source>
</evidence>
<feature type="compositionally biased region" description="Low complexity" evidence="1">
    <location>
        <begin position="64"/>
        <end position="86"/>
    </location>
</feature>
<feature type="compositionally biased region" description="Basic and acidic residues" evidence="1">
    <location>
        <begin position="88"/>
        <end position="112"/>
    </location>
</feature>
<organism evidence="3 4">
    <name type="scientific">Streptomyces xanthii</name>
    <dbReference type="NCBI Taxonomy" id="2768069"/>
    <lineage>
        <taxon>Bacteria</taxon>
        <taxon>Bacillati</taxon>
        <taxon>Actinomycetota</taxon>
        <taxon>Actinomycetes</taxon>
        <taxon>Kitasatosporales</taxon>
        <taxon>Streptomycetaceae</taxon>
        <taxon>Streptomyces</taxon>
    </lineage>
</organism>
<keyword evidence="4" id="KW-1185">Reference proteome</keyword>
<feature type="chain" id="PRO_5039709642" description="Lipoprotein" evidence="2">
    <location>
        <begin position="26"/>
        <end position="208"/>
    </location>
</feature>
<gene>
    <name evidence="3" type="ORF">IAG42_02545</name>
</gene>
<feature type="region of interest" description="Disordered" evidence="1">
    <location>
        <begin position="28"/>
        <end position="124"/>
    </location>
</feature>
<reference evidence="3 4" key="1">
    <citation type="submission" date="2020-09" db="EMBL/GenBank/DDBJ databases">
        <title>A novel species.</title>
        <authorList>
            <person name="Gao J."/>
        </authorList>
    </citation>
    <scope>NUCLEOTIDE SEQUENCE [LARGE SCALE GENOMIC DNA]</scope>
    <source>
        <strain evidence="3 4">CRXT-Y-14</strain>
    </source>
</reference>
<dbReference type="NCBIfam" id="NF038353">
    <property type="entry name" value="FxLYD_dom"/>
    <property type="match status" value="1"/>
</dbReference>